<comment type="induction">
    <text evidence="4">Expressed only in the forespore compartment of sporulating cells.</text>
</comment>
<dbReference type="EMBL" id="BORP01000002">
    <property type="protein sequence ID" value="GIO26622.1"/>
    <property type="molecule type" value="Genomic_DNA"/>
</dbReference>
<evidence type="ECO:0000256" key="3">
    <source>
        <dbReference type="ARBA" id="ARBA00022969"/>
    </source>
</evidence>
<keyword evidence="3 4" id="KW-0749">Sporulation</keyword>
<comment type="caution">
    <text evidence="5">The sequence shown here is derived from an EMBL/GenBank/DDBJ whole genome shotgun (WGS) entry which is preliminary data.</text>
</comment>
<protein>
    <recommendedName>
        <fullName evidence="4">Small, acid-soluble spore protein H</fullName>
        <shortName evidence="4">SASP H</shortName>
    </recommendedName>
</protein>
<dbReference type="NCBIfam" id="TIGR02861">
    <property type="entry name" value="SASP_H"/>
    <property type="match status" value="1"/>
</dbReference>
<dbReference type="HAMAP" id="MF_00667">
    <property type="entry name" value="SspH"/>
    <property type="match status" value="1"/>
</dbReference>
<dbReference type="GO" id="GO:0030436">
    <property type="term" value="P:asexual sporulation"/>
    <property type="evidence" value="ECO:0007669"/>
    <property type="project" value="UniProtKB-UniRule"/>
</dbReference>
<dbReference type="Pfam" id="PF08141">
    <property type="entry name" value="SspH"/>
    <property type="match status" value="1"/>
</dbReference>
<comment type="subcellular location">
    <subcellularLocation>
        <location evidence="1 4">Spore core</location>
    </subcellularLocation>
</comment>
<organism evidence="5 6">
    <name type="scientific">Ornithinibacillus bavariensis</name>
    <dbReference type="NCBI Taxonomy" id="545502"/>
    <lineage>
        <taxon>Bacteria</taxon>
        <taxon>Bacillati</taxon>
        <taxon>Bacillota</taxon>
        <taxon>Bacilli</taxon>
        <taxon>Bacillales</taxon>
        <taxon>Bacillaceae</taxon>
        <taxon>Ornithinibacillus</taxon>
    </lineage>
</organism>
<dbReference type="RefSeq" id="WP_212920142.1">
    <property type="nucleotide sequence ID" value="NZ_BORP01000002.1"/>
</dbReference>
<dbReference type="AlphaFoldDB" id="A0A920C7E9"/>
<comment type="similarity">
    <text evidence="2 4">Belongs to the SspH family.</text>
</comment>
<proteinExistence type="evidence at transcript level"/>
<reference evidence="5" key="1">
    <citation type="submission" date="2021-03" db="EMBL/GenBank/DDBJ databases">
        <title>Antimicrobial resistance genes in bacteria isolated from Japanese honey, and their potential for conferring macrolide and lincosamide resistance in the American foulbrood pathogen Paenibacillus larvae.</title>
        <authorList>
            <person name="Okamoto M."/>
            <person name="Kumagai M."/>
            <person name="Kanamori H."/>
            <person name="Takamatsu D."/>
        </authorList>
    </citation>
    <scope>NUCLEOTIDE SEQUENCE</scope>
    <source>
        <strain evidence="5">J43TS3</strain>
    </source>
</reference>
<evidence type="ECO:0000256" key="2">
    <source>
        <dbReference type="ARBA" id="ARBA00006573"/>
    </source>
</evidence>
<dbReference type="Proteomes" id="UP000676917">
    <property type="component" value="Unassembled WGS sequence"/>
</dbReference>
<evidence type="ECO:0000313" key="5">
    <source>
        <dbReference type="EMBL" id="GIO26622.1"/>
    </source>
</evidence>
<evidence type="ECO:0000256" key="1">
    <source>
        <dbReference type="ARBA" id="ARBA00004288"/>
    </source>
</evidence>
<evidence type="ECO:0000256" key="4">
    <source>
        <dbReference type="HAMAP-Rule" id="MF_00667"/>
    </source>
</evidence>
<dbReference type="GO" id="GO:0030435">
    <property type="term" value="P:sporulation resulting in formation of a cellular spore"/>
    <property type="evidence" value="ECO:0007669"/>
    <property type="project" value="UniProtKB-KW"/>
</dbReference>
<dbReference type="InterPro" id="IPR012610">
    <property type="entry name" value="SASP_SspH"/>
</dbReference>
<accession>A0A920C7E9</accession>
<evidence type="ECO:0000313" key="6">
    <source>
        <dbReference type="Proteomes" id="UP000676917"/>
    </source>
</evidence>
<sequence length="59" mass="7015">MQRMRAEEIAQSPEMKQVTYNGKPVYIQRVNENGTARIFPLDEPQREFDVQLTNLYEKI</sequence>
<gene>
    <name evidence="4 5" type="primary">sspH</name>
    <name evidence="5" type="ORF">J43TS3_12330</name>
</gene>
<name>A0A920C7E9_9BACI</name>
<keyword evidence="6" id="KW-1185">Reference proteome</keyword>
<dbReference type="GO" id="GO:0042601">
    <property type="term" value="C:endospore-forming forespore"/>
    <property type="evidence" value="ECO:0007669"/>
    <property type="project" value="InterPro"/>
</dbReference>